<dbReference type="Proteomes" id="UP001243713">
    <property type="component" value="Chromosome"/>
</dbReference>
<proteinExistence type="predicted"/>
<feature type="region of interest" description="Disordered" evidence="1">
    <location>
        <begin position="460"/>
        <end position="479"/>
    </location>
</feature>
<gene>
    <name evidence="2" type="ORF">MOQ58_17525</name>
</gene>
<evidence type="ECO:0000256" key="1">
    <source>
        <dbReference type="SAM" id="MobiDB-lite"/>
    </source>
</evidence>
<protein>
    <submittedName>
        <fullName evidence="2">Relaxase/mobilization nuclease domain-containing protein</fullName>
    </submittedName>
</protein>
<keyword evidence="3" id="KW-1185">Reference proteome</keyword>
<reference evidence="2 3" key="1">
    <citation type="submission" date="2022-03" db="EMBL/GenBank/DDBJ databases">
        <title>Plant growth promoting endophytes with ACC deaminase activity.</title>
        <authorList>
            <person name="Charles T."/>
            <person name="Van Dyk A."/>
            <person name="Cheng J."/>
            <person name="Heil J."/>
        </authorList>
    </citation>
    <scope>NUCLEOTIDE SEQUENCE [LARGE SCALE GENOMIC DNA]</scope>
    <source>
        <strain evidence="2 3">8R6</strain>
    </source>
</reference>
<sequence>MAMHGFSKHSGSGGGGGSGPVDYFMSDQYYDKEAGAWYPRSPLPEVIEGDPELMIQMIDALEHKHKYTSGVLSFTHSDTEKLKLNGLSEAIGDITGRLKEMLFAGIAPEHQHILIVAQTHLQRLELHYVLPRHNFEVDRAWNPAPPGEGKYRQFDALTDFINVKYGLDDPRDPLRARATKESLWEPPDQKPTRETLNEFFKQAIIEGAIDNRQDLIELAKKSGFEITRVGDNYVSMKPPGGEKAIRLKGEIYDRQFISRDQLADSKTKSAERAAYLSKPAVAGRYKQALRERQEFVEKRFKKALGIIRSGKNHSATQRYDSAKRGEIFEILSSDPNNGAGNNHNSHSNNKKLVKKHDGFGKEIDSVIARAERIISDRQRSTHKADSIVYRGAKLLAEGTAVVKTSHRRLETLGSQTYAFVPSAPVDAMASLGESGGVMESGDPEADRVLNKKRSEFGSLNNKLRQIEAANKNGDSYSPT</sequence>
<dbReference type="EMBL" id="CP093428">
    <property type="protein sequence ID" value="WGK88333.1"/>
    <property type="molecule type" value="Genomic_DNA"/>
</dbReference>
<dbReference type="RefSeq" id="WP_280161504.1">
    <property type="nucleotide sequence ID" value="NZ_CP093428.1"/>
</dbReference>
<accession>A0ABY8MN29</accession>
<evidence type="ECO:0000313" key="3">
    <source>
        <dbReference type="Proteomes" id="UP001243713"/>
    </source>
</evidence>
<name>A0ABY8MN29_9PSED</name>
<organism evidence="2 3">
    <name type="scientific">Pseudomonas migulae</name>
    <dbReference type="NCBI Taxonomy" id="78543"/>
    <lineage>
        <taxon>Bacteria</taxon>
        <taxon>Pseudomonadati</taxon>
        <taxon>Pseudomonadota</taxon>
        <taxon>Gammaproteobacteria</taxon>
        <taxon>Pseudomonadales</taxon>
        <taxon>Pseudomonadaceae</taxon>
        <taxon>Pseudomonas</taxon>
    </lineage>
</organism>
<evidence type="ECO:0000313" key="2">
    <source>
        <dbReference type="EMBL" id="WGK88333.1"/>
    </source>
</evidence>